<dbReference type="Proteomes" id="UP001497535">
    <property type="component" value="Unassembled WGS sequence"/>
</dbReference>
<sequence length="270" mass="30077">MAASAAILPQFQLIMDAQQHHQNFLSFMTGERDNSEGDISTAIRQNSLNEESPVGDESDEGDESREASDEEPPSSSGVMPSTKSFYSSKSESATGIRKKKTRTVFSRGQVSLLEAAFNAHRYLNSQQRTDLARTLSLTETQVKIWFQNRRNKWKRIIGTMDCNEPTDNQTNNNQKNNLSILPALPSLQHQNIEQYAVSNFPLAGVNGHYEQSSSINKFITNKNLAITNTTANTNIHASTSSASLAFVFHFDNFAINNRFTPAVGTITIFY</sequence>
<name>A0ACB0Z537_MELEN</name>
<accession>A0ACB0Z537</accession>
<evidence type="ECO:0000313" key="2">
    <source>
        <dbReference type="Proteomes" id="UP001497535"/>
    </source>
</evidence>
<proteinExistence type="predicted"/>
<keyword evidence="2" id="KW-1185">Reference proteome</keyword>
<dbReference type="EMBL" id="CAVMJV010000024">
    <property type="protein sequence ID" value="CAK5074089.1"/>
    <property type="molecule type" value="Genomic_DNA"/>
</dbReference>
<gene>
    <name evidence="1" type="ORF">MENTE1834_LOCUS20789</name>
</gene>
<comment type="caution">
    <text evidence="1">The sequence shown here is derived from an EMBL/GenBank/DDBJ whole genome shotgun (WGS) entry which is preliminary data.</text>
</comment>
<reference evidence="1" key="1">
    <citation type="submission" date="2023-11" db="EMBL/GenBank/DDBJ databases">
        <authorList>
            <person name="Poullet M."/>
        </authorList>
    </citation>
    <scope>NUCLEOTIDE SEQUENCE</scope>
    <source>
        <strain evidence="1">E1834</strain>
    </source>
</reference>
<evidence type="ECO:0000313" key="1">
    <source>
        <dbReference type="EMBL" id="CAK5074089.1"/>
    </source>
</evidence>
<organism evidence="1 2">
    <name type="scientific">Meloidogyne enterolobii</name>
    <name type="common">Root-knot nematode worm</name>
    <name type="synonym">Meloidogyne mayaguensis</name>
    <dbReference type="NCBI Taxonomy" id="390850"/>
    <lineage>
        <taxon>Eukaryota</taxon>
        <taxon>Metazoa</taxon>
        <taxon>Ecdysozoa</taxon>
        <taxon>Nematoda</taxon>
        <taxon>Chromadorea</taxon>
        <taxon>Rhabditida</taxon>
        <taxon>Tylenchina</taxon>
        <taxon>Tylenchomorpha</taxon>
        <taxon>Tylenchoidea</taxon>
        <taxon>Meloidogynidae</taxon>
        <taxon>Meloidogyninae</taxon>
        <taxon>Meloidogyne</taxon>
    </lineage>
</organism>
<protein>
    <submittedName>
        <fullName evidence="1">Uncharacterized protein</fullName>
    </submittedName>
</protein>